<comment type="caution">
    <text evidence="1">The sequence shown here is derived from an EMBL/GenBank/DDBJ whole genome shotgun (WGS) entry which is preliminary data.</text>
</comment>
<dbReference type="OrthoDB" id="6432773at2759"/>
<protein>
    <submittedName>
        <fullName evidence="1">Uncharacterized protein</fullName>
    </submittedName>
</protein>
<organism evidence="1 2">
    <name type="scientific">Trichonephila clavata</name>
    <name type="common">Joro spider</name>
    <name type="synonym">Nephila clavata</name>
    <dbReference type="NCBI Taxonomy" id="2740835"/>
    <lineage>
        <taxon>Eukaryota</taxon>
        <taxon>Metazoa</taxon>
        <taxon>Ecdysozoa</taxon>
        <taxon>Arthropoda</taxon>
        <taxon>Chelicerata</taxon>
        <taxon>Arachnida</taxon>
        <taxon>Araneae</taxon>
        <taxon>Araneomorphae</taxon>
        <taxon>Entelegynae</taxon>
        <taxon>Araneoidea</taxon>
        <taxon>Nephilidae</taxon>
        <taxon>Trichonephila</taxon>
    </lineage>
</organism>
<dbReference type="Proteomes" id="UP000887116">
    <property type="component" value="Unassembled WGS sequence"/>
</dbReference>
<proteinExistence type="predicted"/>
<gene>
    <name evidence="1" type="primary">AVEN_217275_1</name>
    <name evidence="1" type="ORF">TNCT_321831</name>
</gene>
<evidence type="ECO:0000313" key="1">
    <source>
        <dbReference type="EMBL" id="GFQ95635.1"/>
    </source>
</evidence>
<evidence type="ECO:0000313" key="2">
    <source>
        <dbReference type="Proteomes" id="UP000887116"/>
    </source>
</evidence>
<name>A0A8X6G347_TRICU</name>
<dbReference type="EMBL" id="BMAO01004597">
    <property type="protein sequence ID" value="GFQ95635.1"/>
    <property type="molecule type" value="Genomic_DNA"/>
</dbReference>
<sequence>IYIQQVPFPSTVQSFYLPVIENYFEEQLYNPEPQINWFQPQVKIHQELFPAYEIQHYYHPTETWMEVYSDWDEECNFIPPKRKTVTSCYKITRPKEVCTIERLHAWQKLLGNCLRGRLSRRGFVLRNPVDKYTMQSIQATTLVCLRIVGDTTCRDRNSSIIPFAFESDIVVMGQITEHDSHPNWDSSYELKQCILLSDRAKIDFCCPGLYITLENIVVHGQTNVTWQIDKFQDTSCLLELMNHCSSKDLQTLEKILYSAFSVCIQFTKNNTGSCVDDITGNQYCNDYNVNEFIQQMQHCWEKSCDLQEFPTFSIRRKCNMIQQCMSECPVNCIFSNFEVFCNALRFLINSISEGCEDDCAQQLSIENIKTCAQNLISITSALQDTRTGMIPETMQSVGNCFRKALYACDSDICEQFLSILESITNAAHLTYSGDYFQPLTYRTINSVKVLGNELDICESESQDDLDFDMNPNSTAEDMCVPLLFYEGDTPVKFVIQKSCHGYDIGKWLEVVKFCINEKAKKIGLKNPEKLAAESVMSLLQDCIKDVGPLNCHPIGRKDYRLLLSSFLNILRRFSIASNSSICHRDLIIEKIAKCQNNLYNFFLLKYQLFVIQGRLRALQCLNKSFKNCSPQFVENILEILDGCIDSGKNHQSYSKNYTTCEPDDPVFDHVYSECDLKILKNNYLGSNITYRDSFSDSKKIFENSAKNPFELKQMDKSLHSDKYNHSIIPNMKGSWFADEHKYGVHGELEHISNPYCSNAHFMNYFDTLTDCQSIRMELLLYFEGTNCNYDWMEKSLESLILCLLEDKRNKLFCKINDKKQMQEYLEILSEKLDQSRRFKGEHCPVVKSCYGTNVPSLSKCTNVIYEQFVSKNQPAMLSEGDLSSILHCLKSIWPYCPIRLTLLTLPPLYMPLGIDLKEILRETEGQKCVSTVFKAADSECTVNQKNAATEQLYGCLERMIEKAQQEYSDKSTHTKNETAQWAVLPLAVCVNFHLTLKCRQRNHYEFKQFMMHFSEGIKMRLKKYLKIFDDPLDKQQGEKCLDQFTSQSLDRCLSVMFGYMTSFHNGFAKISDYPSQCVEETFKDCGFIDTFHLFMKKSMNVSEANDIEMNEISLRAEEVCMKVENYDSELHPCLLSDFEKSLSLSTNCPFSNEVNEENFTSFHDALKLCKDCVLNEANEMCFYDLPDLTSAVTSTFKSFKTCLKKMRVNDKCIYDLTDRVKDNCISRFYLYSVNIKKKSIMKATYFAKEFYVCIKETVKQCPHDSFKAIYNFFNKISGLEIVSKFKSVPYI</sequence>
<reference evidence="1" key="1">
    <citation type="submission" date="2020-07" db="EMBL/GenBank/DDBJ databases">
        <title>Multicomponent nature underlies the extraordinary mechanical properties of spider dragline silk.</title>
        <authorList>
            <person name="Kono N."/>
            <person name="Nakamura H."/>
            <person name="Mori M."/>
            <person name="Yoshida Y."/>
            <person name="Ohtoshi R."/>
            <person name="Malay A.D."/>
            <person name="Moran D.A.P."/>
            <person name="Tomita M."/>
            <person name="Numata K."/>
            <person name="Arakawa K."/>
        </authorList>
    </citation>
    <scope>NUCLEOTIDE SEQUENCE</scope>
</reference>
<keyword evidence="2" id="KW-1185">Reference proteome</keyword>
<feature type="non-terminal residue" evidence="1">
    <location>
        <position position="1291"/>
    </location>
</feature>
<accession>A0A8X6G347</accession>